<dbReference type="Gene3D" id="2.40.10.10">
    <property type="entry name" value="Trypsin-like serine proteases"/>
    <property type="match status" value="2"/>
</dbReference>
<keyword evidence="4 10" id="KW-0732">Signal</keyword>
<dbReference type="CDD" id="cd00190">
    <property type="entry name" value="Tryp_SPc"/>
    <property type="match status" value="1"/>
</dbReference>
<dbReference type="InterPro" id="IPR051487">
    <property type="entry name" value="Ser/Thr_Proteases_Immune/Dev"/>
</dbReference>
<feature type="domain" description="Peptidase S1" evidence="11">
    <location>
        <begin position="67"/>
        <end position="312"/>
    </location>
</feature>
<dbReference type="GO" id="GO:0045087">
    <property type="term" value="P:innate immune response"/>
    <property type="evidence" value="ECO:0007669"/>
    <property type="project" value="UniProtKB-KW"/>
</dbReference>
<dbReference type="AlphaFoldDB" id="A0A0P6IV39"/>
<dbReference type="GO" id="GO:0005576">
    <property type="term" value="C:extracellular region"/>
    <property type="evidence" value="ECO:0007669"/>
    <property type="project" value="UniProtKB-SubCell"/>
</dbReference>
<dbReference type="SUPFAM" id="SSF50494">
    <property type="entry name" value="Trypsin-like serine proteases"/>
    <property type="match status" value="1"/>
</dbReference>
<keyword evidence="6" id="KW-1015">Disulfide bond</keyword>
<dbReference type="PRINTS" id="PR00722">
    <property type="entry name" value="CHYMOTRYPSIN"/>
</dbReference>
<evidence type="ECO:0000256" key="3">
    <source>
        <dbReference type="ARBA" id="ARBA00022588"/>
    </source>
</evidence>
<dbReference type="InterPro" id="IPR001314">
    <property type="entry name" value="Peptidase_S1A"/>
</dbReference>
<dbReference type="PROSITE" id="PS00134">
    <property type="entry name" value="TRYPSIN_HIS"/>
    <property type="match status" value="1"/>
</dbReference>
<dbReference type="VEuPathDB" id="VectorBase:AAEL011624"/>
<dbReference type="PROSITE" id="PS00135">
    <property type="entry name" value="TRYPSIN_SER"/>
    <property type="match status" value="1"/>
</dbReference>
<dbReference type="PROSITE" id="PS50240">
    <property type="entry name" value="TRYPSIN_DOM"/>
    <property type="match status" value="1"/>
</dbReference>
<feature type="signal peptide" evidence="10">
    <location>
        <begin position="1"/>
        <end position="22"/>
    </location>
</feature>
<accession>A0A0P6IV39</accession>
<dbReference type="GO" id="GO:0004252">
    <property type="term" value="F:serine-type endopeptidase activity"/>
    <property type="evidence" value="ECO:0007669"/>
    <property type="project" value="InterPro"/>
</dbReference>
<dbReference type="FunFam" id="2.40.10.10:FF:000028">
    <property type="entry name" value="Serine protease easter"/>
    <property type="match status" value="1"/>
</dbReference>
<evidence type="ECO:0000256" key="2">
    <source>
        <dbReference type="ARBA" id="ARBA00022525"/>
    </source>
</evidence>
<dbReference type="PANTHER" id="PTHR24256">
    <property type="entry name" value="TRYPTASE-RELATED"/>
    <property type="match status" value="1"/>
</dbReference>
<evidence type="ECO:0000256" key="1">
    <source>
        <dbReference type="ARBA" id="ARBA00004613"/>
    </source>
</evidence>
<name>A0A0P6IV39_AEDAE</name>
<dbReference type="InterPro" id="IPR018114">
    <property type="entry name" value="TRYPSIN_HIS"/>
</dbReference>
<sequence length="315" mass="34425">MVARMLWLNCFVGLIACSLVQGKRISQLKCEEYVNQTMTSVSVISLILDPTPIEFTSYNCSKTIDLIVGGEDAKSGEFPHQVLLGWKTNDTGVYRFDCGGTVISDRYVLTAAHCASKGNNVNPAPEIVRFAELDLTIDEDEFDIEIEKITRHPAHRFRSSYHDIALVRLKEHLRFSAVVRPACLWVDVDANPSPVIATGFGQLDVADERGSNTLRKVQLDVQDLSGCNNQFLGTRNFPNGMTDNQLCIGSSRGGKDTCQGDSGGPIQVLANPKWCIYHVLGVTSAGSACGTMVPAVYTKVASYIDWIEGIVWGSG</sequence>
<evidence type="ECO:0000256" key="7">
    <source>
        <dbReference type="ARBA" id="ARBA00023180"/>
    </source>
</evidence>
<dbReference type="InterPro" id="IPR009003">
    <property type="entry name" value="Peptidase_S1_PA"/>
</dbReference>
<organism evidence="12">
    <name type="scientific">Aedes aegypti</name>
    <name type="common">Yellowfever mosquito</name>
    <name type="synonym">Culex aegypti</name>
    <dbReference type="NCBI Taxonomy" id="7159"/>
    <lineage>
        <taxon>Eukaryota</taxon>
        <taxon>Metazoa</taxon>
        <taxon>Ecdysozoa</taxon>
        <taxon>Arthropoda</taxon>
        <taxon>Hexapoda</taxon>
        <taxon>Insecta</taxon>
        <taxon>Pterygota</taxon>
        <taxon>Neoptera</taxon>
        <taxon>Endopterygota</taxon>
        <taxon>Diptera</taxon>
        <taxon>Nematocera</taxon>
        <taxon>Culicoidea</taxon>
        <taxon>Culicidae</taxon>
        <taxon>Culicinae</taxon>
        <taxon>Aedini</taxon>
        <taxon>Aedes</taxon>
        <taxon>Stegomyia</taxon>
    </lineage>
</organism>
<protein>
    <submittedName>
        <fullName evidence="12">Putative trypsin-like serine protease</fullName>
    </submittedName>
</protein>
<comment type="similarity">
    <text evidence="8">Belongs to the peptidase S1 family. CLIP subfamily.</text>
</comment>
<dbReference type="InterPro" id="IPR043504">
    <property type="entry name" value="Peptidase_S1_PA_chymotrypsin"/>
</dbReference>
<evidence type="ECO:0000259" key="11">
    <source>
        <dbReference type="PROSITE" id="PS50240"/>
    </source>
</evidence>
<keyword evidence="9" id="KW-0720">Serine protease</keyword>
<keyword evidence="7" id="KW-0325">Glycoprotein</keyword>
<keyword evidence="3" id="KW-0399">Innate immunity</keyword>
<dbReference type="FunFam" id="2.40.10.10:FF:000054">
    <property type="entry name" value="Complement C1r subcomponent"/>
    <property type="match status" value="1"/>
</dbReference>
<keyword evidence="5" id="KW-0391">Immunity</keyword>
<dbReference type="SMART" id="SM00020">
    <property type="entry name" value="Tryp_SPc"/>
    <property type="match status" value="1"/>
</dbReference>
<evidence type="ECO:0000256" key="4">
    <source>
        <dbReference type="ARBA" id="ARBA00022729"/>
    </source>
</evidence>
<evidence type="ECO:0000256" key="5">
    <source>
        <dbReference type="ARBA" id="ARBA00022859"/>
    </source>
</evidence>
<dbReference type="PROSITE" id="PS51257">
    <property type="entry name" value="PROKAR_LIPOPROTEIN"/>
    <property type="match status" value="1"/>
</dbReference>
<keyword evidence="9" id="KW-0378">Hydrolase</keyword>
<evidence type="ECO:0000256" key="6">
    <source>
        <dbReference type="ARBA" id="ARBA00023157"/>
    </source>
</evidence>
<evidence type="ECO:0000256" key="8">
    <source>
        <dbReference type="ARBA" id="ARBA00024195"/>
    </source>
</evidence>
<comment type="subcellular location">
    <subcellularLocation>
        <location evidence="1">Secreted</location>
    </subcellularLocation>
</comment>
<dbReference type="EMBL" id="GDUN01000999">
    <property type="protein sequence ID" value="JAN94920.1"/>
    <property type="molecule type" value="mRNA"/>
</dbReference>
<keyword evidence="9 12" id="KW-0645">Protease</keyword>
<reference evidence="12" key="1">
    <citation type="journal article" date="2016" name="PLoS ONE">
        <title>A Deep Insight into the Sialome of Male and Female Aedes aegypti Mosquitoes.</title>
        <authorList>
            <person name="Ribeiro J.M."/>
            <person name="Martin-Martin I."/>
            <person name="Arca B."/>
            <person name="Calvo E."/>
        </authorList>
    </citation>
    <scope>NUCLEOTIDE SEQUENCE</scope>
    <source>
        <strain evidence="12">Liverpool</strain>
        <tissue evidence="12">Salivary glands</tissue>
    </source>
</reference>
<evidence type="ECO:0000256" key="10">
    <source>
        <dbReference type="SAM" id="SignalP"/>
    </source>
</evidence>
<dbReference type="GO" id="GO:0006508">
    <property type="term" value="P:proteolysis"/>
    <property type="evidence" value="ECO:0007669"/>
    <property type="project" value="UniProtKB-KW"/>
</dbReference>
<dbReference type="InterPro" id="IPR033116">
    <property type="entry name" value="TRYPSIN_SER"/>
</dbReference>
<evidence type="ECO:0000256" key="9">
    <source>
        <dbReference type="RuleBase" id="RU363034"/>
    </source>
</evidence>
<dbReference type="Pfam" id="PF00089">
    <property type="entry name" value="Trypsin"/>
    <property type="match status" value="1"/>
</dbReference>
<dbReference type="InterPro" id="IPR001254">
    <property type="entry name" value="Trypsin_dom"/>
</dbReference>
<proteinExistence type="evidence at transcript level"/>
<feature type="chain" id="PRO_5006128256" evidence="10">
    <location>
        <begin position="23"/>
        <end position="315"/>
    </location>
</feature>
<keyword evidence="2" id="KW-0964">Secreted</keyword>
<evidence type="ECO:0000313" key="12">
    <source>
        <dbReference type="EMBL" id="JAN94920.1"/>
    </source>
</evidence>